<evidence type="ECO:0000313" key="2">
    <source>
        <dbReference type="Proteomes" id="UP001597079"/>
    </source>
</evidence>
<dbReference type="InterPro" id="IPR025619">
    <property type="entry name" value="YlzJ"/>
</dbReference>
<evidence type="ECO:0000313" key="1">
    <source>
        <dbReference type="EMBL" id="MFD1674647.1"/>
    </source>
</evidence>
<dbReference type="EMBL" id="JBHUCX010000020">
    <property type="protein sequence ID" value="MFD1674647.1"/>
    <property type="molecule type" value="Genomic_DNA"/>
</dbReference>
<dbReference type="Pfam" id="PF14035">
    <property type="entry name" value="YlzJ"/>
    <property type="match status" value="1"/>
</dbReference>
<comment type="caution">
    <text evidence="1">The sequence shown here is derived from an EMBL/GenBank/DDBJ whole genome shotgun (WGS) entry which is preliminary data.</text>
</comment>
<reference evidence="2" key="1">
    <citation type="journal article" date="2019" name="Int. J. Syst. Evol. Microbiol.">
        <title>The Global Catalogue of Microorganisms (GCM) 10K type strain sequencing project: providing services to taxonomists for standard genome sequencing and annotation.</title>
        <authorList>
            <consortium name="The Broad Institute Genomics Platform"/>
            <consortium name="The Broad Institute Genome Sequencing Center for Infectious Disease"/>
            <person name="Wu L."/>
            <person name="Ma J."/>
        </authorList>
    </citation>
    <scope>NUCLEOTIDE SEQUENCE [LARGE SCALE GENOMIC DNA]</scope>
    <source>
        <strain evidence="2">CGMCC 1.12286</strain>
    </source>
</reference>
<protein>
    <submittedName>
        <fullName evidence="1">YlzJ-like family protein</fullName>
    </submittedName>
</protein>
<name>A0ABW4JHV5_9BACL</name>
<dbReference type="Proteomes" id="UP001597079">
    <property type="component" value="Unassembled WGS sequence"/>
</dbReference>
<sequence>MHWTILSEHEVFANATPTDAEHNAIEEVMVGQARLILARAADGTATITRLISPHARDYLREDWQPGMPYRGDV</sequence>
<accession>A0ABW4JHV5</accession>
<gene>
    <name evidence="1" type="ORF">ACFSB2_08035</name>
</gene>
<organism evidence="1 2">
    <name type="scientific">Alicyclobacillus fodiniaquatilis</name>
    <dbReference type="NCBI Taxonomy" id="1661150"/>
    <lineage>
        <taxon>Bacteria</taxon>
        <taxon>Bacillati</taxon>
        <taxon>Bacillota</taxon>
        <taxon>Bacilli</taxon>
        <taxon>Bacillales</taxon>
        <taxon>Alicyclobacillaceae</taxon>
        <taxon>Alicyclobacillus</taxon>
    </lineage>
</organism>
<dbReference type="RefSeq" id="WP_377942505.1">
    <property type="nucleotide sequence ID" value="NZ_JBHUCX010000020.1"/>
</dbReference>
<proteinExistence type="predicted"/>
<keyword evidence="2" id="KW-1185">Reference proteome</keyword>